<dbReference type="GO" id="GO:0031564">
    <property type="term" value="P:transcription antitermination"/>
    <property type="evidence" value="ECO:0007669"/>
    <property type="project" value="UniProtKB-KW"/>
</dbReference>
<dbReference type="InterPro" id="IPR006645">
    <property type="entry name" value="NGN-like_dom"/>
</dbReference>
<reference evidence="5 6" key="1">
    <citation type="journal article" date="2015" name="Proc. Natl. Acad. Sci. U.S.A.">
        <title>Expanded metabolic versatility of ubiquitous nitrite-oxidizing bacteria from the genus Nitrospira.</title>
        <authorList>
            <person name="Koch H."/>
            <person name="Lucker S."/>
            <person name="Albertsen M."/>
            <person name="Kitzinger K."/>
            <person name="Herbold C."/>
            <person name="Spieck E."/>
            <person name="Nielsen P.H."/>
            <person name="Wagner M."/>
            <person name="Daims H."/>
        </authorList>
    </citation>
    <scope>NUCLEOTIDE SEQUENCE [LARGE SCALE GENOMIC DNA]</scope>
    <source>
        <strain evidence="5 6">NSP M-1</strain>
    </source>
</reference>
<dbReference type="SMART" id="SM00738">
    <property type="entry name" value="NGN"/>
    <property type="match status" value="1"/>
</dbReference>
<keyword evidence="3" id="KW-0804">Transcription</keyword>
<dbReference type="InterPro" id="IPR036735">
    <property type="entry name" value="NGN_dom_sf"/>
</dbReference>
<accession>A0A0K2GIK7</accession>
<evidence type="ECO:0000313" key="5">
    <source>
        <dbReference type="EMBL" id="ALA60776.1"/>
    </source>
</evidence>
<dbReference type="Proteomes" id="UP000069205">
    <property type="component" value="Chromosome"/>
</dbReference>
<dbReference type="RefSeq" id="WP_053381578.1">
    <property type="nucleotide sequence ID" value="NZ_CP011801.1"/>
</dbReference>
<name>A0A0K2GIK7_NITMO</name>
<dbReference type="OrthoDB" id="9796143at2"/>
<keyword evidence="6" id="KW-1185">Reference proteome</keyword>
<dbReference type="GO" id="GO:0006354">
    <property type="term" value="P:DNA-templated transcription elongation"/>
    <property type="evidence" value="ECO:0007669"/>
    <property type="project" value="InterPro"/>
</dbReference>
<dbReference type="Gene3D" id="3.30.70.940">
    <property type="entry name" value="NusG, N-terminal domain"/>
    <property type="match status" value="1"/>
</dbReference>
<dbReference type="EMBL" id="CP011801">
    <property type="protein sequence ID" value="ALA60776.1"/>
    <property type="molecule type" value="Genomic_DNA"/>
</dbReference>
<evidence type="ECO:0000259" key="4">
    <source>
        <dbReference type="SMART" id="SM00738"/>
    </source>
</evidence>
<dbReference type="SUPFAM" id="SSF82679">
    <property type="entry name" value="N-utilization substance G protein NusG, N-terminal domain"/>
    <property type="match status" value="1"/>
</dbReference>
<dbReference type="PANTHER" id="PTHR30265">
    <property type="entry name" value="RHO-INTERACTING TRANSCRIPTION TERMINATION FACTOR NUSG"/>
    <property type="match status" value="1"/>
</dbReference>
<keyword evidence="2" id="KW-0805">Transcription regulation</keyword>
<keyword evidence="1" id="KW-0889">Transcription antitermination</keyword>
<dbReference type="CDD" id="cd09893">
    <property type="entry name" value="NGN_SP_TaA"/>
    <property type="match status" value="1"/>
</dbReference>
<dbReference type="NCBIfam" id="NF033644">
    <property type="entry name" value="antiterm_UpxY"/>
    <property type="match status" value="1"/>
</dbReference>
<feature type="domain" description="NusG-like N-terminal" evidence="4">
    <location>
        <begin position="11"/>
        <end position="107"/>
    </location>
</feature>
<protein>
    <submittedName>
        <fullName evidence="5">Putative Transcription termination/antitermination factor NusG</fullName>
    </submittedName>
</protein>
<evidence type="ECO:0000313" key="6">
    <source>
        <dbReference type="Proteomes" id="UP000069205"/>
    </source>
</evidence>
<dbReference type="STRING" id="42253.NITMOv2_4401"/>
<evidence type="ECO:0000256" key="2">
    <source>
        <dbReference type="ARBA" id="ARBA00023015"/>
    </source>
</evidence>
<dbReference type="InterPro" id="IPR043425">
    <property type="entry name" value="NusG-like"/>
</dbReference>
<dbReference type="AlphaFoldDB" id="A0A0K2GIK7"/>
<proteinExistence type="predicted"/>
<dbReference type="PATRIC" id="fig|42253.5.peg.4342"/>
<dbReference type="PANTHER" id="PTHR30265:SF4">
    <property type="entry name" value="KOW MOTIF FAMILY PROTEIN, EXPRESSED"/>
    <property type="match status" value="1"/>
</dbReference>
<dbReference type="KEGG" id="nmv:NITMOv2_4401"/>
<organism evidence="5 6">
    <name type="scientific">Nitrospira moscoviensis</name>
    <dbReference type="NCBI Taxonomy" id="42253"/>
    <lineage>
        <taxon>Bacteria</taxon>
        <taxon>Pseudomonadati</taxon>
        <taxon>Nitrospirota</taxon>
        <taxon>Nitrospiria</taxon>
        <taxon>Nitrospirales</taxon>
        <taxon>Nitrospiraceae</taxon>
        <taxon>Nitrospira</taxon>
    </lineage>
</organism>
<evidence type="ECO:0000256" key="1">
    <source>
        <dbReference type="ARBA" id="ARBA00022814"/>
    </source>
</evidence>
<dbReference type="Pfam" id="PF02357">
    <property type="entry name" value="NusG"/>
    <property type="match status" value="1"/>
</dbReference>
<gene>
    <name evidence="5" type="ORF">NITMOv2_4401</name>
</gene>
<sequence length="194" mass="21628">MSDTYEFSAADLRWYALSTRSRHEKQVRDRLAAVGFEILLPLTTSLSQWSDRKVWTRTPLFPGYCFVRFALTNRLAVLQTPGVVRIVGSTRPEPISDEDLAAIQRLSESRRHTEPSAYFVEGAWVQVIRGPLAGLRGQLVRKGQHDCLVIRARLIQQAALVHIEMDEVMPVPADCCEWPAGPAGAGPSPIPPLL</sequence>
<evidence type="ECO:0000256" key="3">
    <source>
        <dbReference type="ARBA" id="ARBA00023163"/>
    </source>
</evidence>